<evidence type="ECO:0000256" key="10">
    <source>
        <dbReference type="RuleBase" id="RU003691"/>
    </source>
</evidence>
<dbReference type="GO" id="GO:0005829">
    <property type="term" value="C:cytosol"/>
    <property type="evidence" value="ECO:0007669"/>
    <property type="project" value="TreeGrafter"/>
</dbReference>
<dbReference type="InterPro" id="IPR004099">
    <property type="entry name" value="Pyr_nucl-diS_OxRdtase_dimer"/>
</dbReference>
<gene>
    <name evidence="13" type="ORF">C8J30_10513</name>
</gene>
<keyword evidence="6 10" id="KW-0676">Redox-active center</keyword>
<dbReference type="OrthoDB" id="9776382at2"/>
<dbReference type="PIRSF" id="PIRSF000350">
    <property type="entry name" value="Mercury_reductase_MerA"/>
    <property type="match status" value="1"/>
</dbReference>
<feature type="binding site" evidence="8">
    <location>
        <begin position="174"/>
        <end position="181"/>
    </location>
    <ligand>
        <name>NAD(+)</name>
        <dbReference type="ChEBI" id="CHEBI:57540"/>
    </ligand>
</feature>
<dbReference type="Gene3D" id="3.30.390.30">
    <property type="match status" value="1"/>
</dbReference>
<feature type="binding site" evidence="8">
    <location>
        <position position="301"/>
    </location>
    <ligand>
        <name>FAD</name>
        <dbReference type="ChEBI" id="CHEBI:57692"/>
    </ligand>
</feature>
<protein>
    <submittedName>
        <fullName evidence="13">NADPH-glutathione reductase</fullName>
    </submittedName>
</protein>
<keyword evidence="4 10" id="KW-0560">Oxidoreductase</keyword>
<dbReference type="PANTHER" id="PTHR42737:SF2">
    <property type="entry name" value="GLUTATHIONE REDUCTASE"/>
    <property type="match status" value="1"/>
</dbReference>
<comment type="similarity">
    <text evidence="1 10">Belongs to the class-I pyridine nucleotide-disulfide oxidoreductase family.</text>
</comment>
<dbReference type="InterPro" id="IPR046952">
    <property type="entry name" value="GSHR/TRXR-like"/>
</dbReference>
<dbReference type="RefSeq" id="WP_110805392.1">
    <property type="nucleotide sequence ID" value="NZ_QJTK01000005.1"/>
</dbReference>
<dbReference type="InterPro" id="IPR012999">
    <property type="entry name" value="Pyr_OxRdtase_I_AS"/>
</dbReference>
<organism evidence="13 14">
    <name type="scientific">Rhodobacter viridis</name>
    <dbReference type="NCBI Taxonomy" id="1054202"/>
    <lineage>
        <taxon>Bacteria</taxon>
        <taxon>Pseudomonadati</taxon>
        <taxon>Pseudomonadota</taxon>
        <taxon>Alphaproteobacteria</taxon>
        <taxon>Rhodobacterales</taxon>
        <taxon>Rhodobacter group</taxon>
        <taxon>Rhodobacter</taxon>
    </lineage>
</organism>
<dbReference type="PROSITE" id="PS00076">
    <property type="entry name" value="PYRIDINE_REDOX_1"/>
    <property type="match status" value="1"/>
</dbReference>
<dbReference type="GO" id="GO:0004362">
    <property type="term" value="F:glutathione-disulfide reductase (NADPH) activity"/>
    <property type="evidence" value="ECO:0007669"/>
    <property type="project" value="TreeGrafter"/>
</dbReference>
<evidence type="ECO:0000259" key="12">
    <source>
        <dbReference type="Pfam" id="PF07992"/>
    </source>
</evidence>
<keyword evidence="2 10" id="KW-0285">Flavoprotein</keyword>
<evidence type="ECO:0000256" key="9">
    <source>
        <dbReference type="PIRSR" id="PIRSR000350-4"/>
    </source>
</evidence>
<dbReference type="Pfam" id="PF07992">
    <property type="entry name" value="Pyr_redox_2"/>
    <property type="match status" value="1"/>
</dbReference>
<evidence type="ECO:0000256" key="1">
    <source>
        <dbReference type="ARBA" id="ARBA00007532"/>
    </source>
</evidence>
<keyword evidence="8" id="KW-0520">NAD</keyword>
<dbReference type="PANTHER" id="PTHR42737">
    <property type="entry name" value="GLUTATHIONE REDUCTASE"/>
    <property type="match status" value="1"/>
</dbReference>
<sequence length="450" mass="47953">MSFDFDLFVIGGGSGGVRAARIAAGYGARVALAEEDRMGGTCVIRGCVPKKLMVFASSMPAAVAEARAYGWDATIGGFDWGAFKGKLHAELDRLEKIYRAGQQTAGVTVHNSRATVRGPHEVQLADGTVISAKHILIAVGGRPFVPAFEGAEHVLTSNDLFHLPALPKRLLIVGGGYIASEFACVFNGLGVEVAQWNRSPLLRSFDTECRDLIVAQMKARGIDVHENVIIDRVTKTETGVVAHCGDGRSQEFDAVVYATGRVPNTSGLGLEAAGVKLATNGAVLVDQWSQTNVPSIFAVGDVTDRINLTPVAIREGHAFADTIFGAKPRASDHELVASAVFTRPEFGTCGLSEEAARKAGPIEVYTSAFKPMRSAFAGAEERVLMKLIVCKDTRKVLGCHIVAPEAGEMIQMAAIAMKMGATKEQFDATCAVHPTMAEELVTMRTPTRHS</sequence>
<dbReference type="EMBL" id="QJTK01000005">
    <property type="protein sequence ID" value="PYF10204.1"/>
    <property type="molecule type" value="Genomic_DNA"/>
</dbReference>
<keyword evidence="14" id="KW-1185">Reference proteome</keyword>
<evidence type="ECO:0000256" key="3">
    <source>
        <dbReference type="ARBA" id="ARBA00022827"/>
    </source>
</evidence>
<keyword evidence="5" id="KW-1015">Disulfide bond</keyword>
<accession>A0A318U077</accession>
<feature type="active site" description="Proton acceptor" evidence="7">
    <location>
        <position position="433"/>
    </location>
</feature>
<dbReference type="GO" id="GO:0050660">
    <property type="term" value="F:flavin adenine dinucleotide binding"/>
    <property type="evidence" value="ECO:0007669"/>
    <property type="project" value="InterPro"/>
</dbReference>
<feature type="domain" description="FAD/NAD(P)-binding" evidence="12">
    <location>
        <begin position="5"/>
        <end position="316"/>
    </location>
</feature>
<dbReference type="GO" id="GO:0045454">
    <property type="term" value="P:cell redox homeostasis"/>
    <property type="evidence" value="ECO:0007669"/>
    <property type="project" value="InterPro"/>
</dbReference>
<reference evidence="13 14" key="1">
    <citation type="submission" date="2018-06" db="EMBL/GenBank/DDBJ databases">
        <title>Genomic Encyclopedia of Type Strains, Phase III (KMG-III): the genomes of soil and plant-associated and newly described type strains.</title>
        <authorList>
            <person name="Whitman W."/>
        </authorList>
    </citation>
    <scope>NUCLEOTIDE SEQUENCE [LARGE SCALE GENOMIC DNA]</scope>
    <source>
        <strain evidence="13 14">JA737</strain>
    </source>
</reference>
<keyword evidence="3 8" id="KW-0274">FAD</keyword>
<evidence type="ECO:0000256" key="8">
    <source>
        <dbReference type="PIRSR" id="PIRSR000350-3"/>
    </source>
</evidence>
<dbReference type="GO" id="GO:0006749">
    <property type="term" value="P:glutathione metabolic process"/>
    <property type="evidence" value="ECO:0007669"/>
    <property type="project" value="TreeGrafter"/>
</dbReference>
<dbReference type="GO" id="GO:0034599">
    <property type="term" value="P:cellular response to oxidative stress"/>
    <property type="evidence" value="ECO:0007669"/>
    <property type="project" value="TreeGrafter"/>
</dbReference>
<dbReference type="InterPro" id="IPR001100">
    <property type="entry name" value="Pyr_nuc-diS_OxRdtase"/>
</dbReference>
<feature type="binding site" evidence="8">
    <location>
        <position position="260"/>
    </location>
    <ligand>
        <name>NAD(+)</name>
        <dbReference type="ChEBI" id="CHEBI:57540"/>
    </ligand>
</feature>
<evidence type="ECO:0000313" key="14">
    <source>
        <dbReference type="Proteomes" id="UP000247727"/>
    </source>
</evidence>
<evidence type="ECO:0000256" key="4">
    <source>
        <dbReference type="ARBA" id="ARBA00023002"/>
    </source>
</evidence>
<evidence type="ECO:0000256" key="2">
    <source>
        <dbReference type="ARBA" id="ARBA00022630"/>
    </source>
</evidence>
<dbReference type="Gene3D" id="3.50.50.60">
    <property type="entry name" value="FAD/NAD(P)-binding domain"/>
    <property type="match status" value="2"/>
</dbReference>
<evidence type="ECO:0000313" key="13">
    <source>
        <dbReference type="EMBL" id="PYF10204.1"/>
    </source>
</evidence>
<proteinExistence type="inferred from homology"/>
<dbReference type="PRINTS" id="PR00411">
    <property type="entry name" value="PNDRDTASEI"/>
</dbReference>
<feature type="domain" description="Pyridine nucleotide-disulphide oxidoreductase dimerisation" evidence="11">
    <location>
        <begin position="336"/>
        <end position="443"/>
    </location>
</feature>
<dbReference type="NCBIfam" id="NF004776">
    <property type="entry name" value="PRK06116.1"/>
    <property type="match status" value="1"/>
</dbReference>
<dbReference type="Proteomes" id="UP000247727">
    <property type="component" value="Unassembled WGS sequence"/>
</dbReference>
<dbReference type="Pfam" id="PF02852">
    <property type="entry name" value="Pyr_redox_dim"/>
    <property type="match status" value="1"/>
</dbReference>
<feature type="binding site" evidence="8">
    <location>
        <position position="51"/>
    </location>
    <ligand>
        <name>FAD</name>
        <dbReference type="ChEBI" id="CHEBI:57692"/>
    </ligand>
</feature>
<dbReference type="AlphaFoldDB" id="A0A318U077"/>
<dbReference type="SUPFAM" id="SSF51905">
    <property type="entry name" value="FAD/NAD(P)-binding domain"/>
    <property type="match status" value="1"/>
</dbReference>
<dbReference type="InterPro" id="IPR016156">
    <property type="entry name" value="FAD/NAD-linked_Rdtase_dimer_sf"/>
</dbReference>
<dbReference type="PRINTS" id="PR00368">
    <property type="entry name" value="FADPNR"/>
</dbReference>
<keyword evidence="8" id="KW-0547">Nucleotide-binding</keyword>
<evidence type="ECO:0000256" key="7">
    <source>
        <dbReference type="PIRSR" id="PIRSR000350-2"/>
    </source>
</evidence>
<dbReference type="InterPro" id="IPR036188">
    <property type="entry name" value="FAD/NAD-bd_sf"/>
</dbReference>
<comment type="cofactor">
    <cofactor evidence="8">
        <name>FAD</name>
        <dbReference type="ChEBI" id="CHEBI:57692"/>
    </cofactor>
    <text evidence="8">Binds 1 FAD per subunit.</text>
</comment>
<comment type="caution">
    <text evidence="13">The sequence shown here is derived from an EMBL/GenBank/DDBJ whole genome shotgun (WGS) entry which is preliminary data.</text>
</comment>
<evidence type="ECO:0000256" key="5">
    <source>
        <dbReference type="ARBA" id="ARBA00023157"/>
    </source>
</evidence>
<feature type="disulfide bond" description="Redox-active" evidence="9">
    <location>
        <begin position="42"/>
        <end position="47"/>
    </location>
</feature>
<dbReference type="InterPro" id="IPR023753">
    <property type="entry name" value="FAD/NAD-binding_dom"/>
</dbReference>
<evidence type="ECO:0000256" key="6">
    <source>
        <dbReference type="ARBA" id="ARBA00023284"/>
    </source>
</evidence>
<evidence type="ECO:0000259" key="11">
    <source>
        <dbReference type="Pfam" id="PF02852"/>
    </source>
</evidence>
<dbReference type="SUPFAM" id="SSF55424">
    <property type="entry name" value="FAD/NAD-linked reductases, dimerisation (C-terminal) domain"/>
    <property type="match status" value="1"/>
</dbReference>
<name>A0A318U077_9RHOB</name>